<evidence type="ECO:0000259" key="2">
    <source>
        <dbReference type="Pfam" id="PF20441"/>
    </source>
</evidence>
<evidence type="ECO:0000313" key="4">
    <source>
        <dbReference type="Proteomes" id="UP001314903"/>
    </source>
</evidence>
<dbReference type="InterPro" id="IPR005021">
    <property type="entry name" value="Terminase_largesu-like"/>
</dbReference>
<protein>
    <submittedName>
        <fullName evidence="3">Phage terminase large subunit-like protein</fullName>
    </submittedName>
</protein>
<dbReference type="PANTHER" id="PTHR41287:SF1">
    <property type="entry name" value="PROTEIN YMFN"/>
    <property type="match status" value="1"/>
</dbReference>
<dbReference type="PANTHER" id="PTHR41287">
    <property type="match status" value="1"/>
</dbReference>
<evidence type="ECO:0000259" key="1">
    <source>
        <dbReference type="Pfam" id="PF03354"/>
    </source>
</evidence>
<comment type="caution">
    <text evidence="3">The sequence shown here is derived from an EMBL/GenBank/DDBJ whole genome shotgun (WGS) entry which is preliminary data.</text>
</comment>
<dbReference type="Gene3D" id="3.40.50.300">
    <property type="entry name" value="P-loop containing nucleotide triphosphate hydrolases"/>
    <property type="match status" value="1"/>
</dbReference>
<accession>A0ABS4KI30</accession>
<proteinExistence type="predicted"/>
<dbReference type="Pfam" id="PF20441">
    <property type="entry name" value="TerL_nuclease"/>
    <property type="match status" value="1"/>
</dbReference>
<gene>
    <name evidence="3" type="ORF">J2Z35_001204</name>
</gene>
<sequence length="587" mass="67970">MILTEILNNKNVLIDDPVTTFAKLIVQGQIIAGETEILACKRHLEDLMNQDTEEFPYLFDYSIAEEGIIKFITKYTLFTDGKLAGNPVDLVDFQFFILGSLFGWTHRETGYRRFRQAYIQVARKNTKTYLVSWVSLYMLMGDGYFGSQVYTAANAKDQAKIAFNNCVKMVKISKSLLKRLKVRESVSEIYYAKKYSILKALSSETKNLDGFDPHCGVIDEYHAHKNNQIYKLLDDGAVQQDEPLIFIITTAGFDLDCACFQEYEYCKEILERKKDNETRFIYIAEMDKEDDIEDPKNWFKSNPLFRALGEIEKLRIKVKEGLDNQSHFRNMLTKTLNKWVDMKENGYMNYELWKENGVDAKELLEICKGKECYVGLDLSQKHDLSSVTFEFPLDKEYYAVITRTFIPGARVKQKEATDGVSYSRWIEEGFLIECEGLTIRNQQIEDFIVNFSKEHDFKIKEIDYDPYSANQLAQNLSEKGYITVEIRQGMKTLSEPTKDFREQVYNKNVIHENNPVLNWNVQNAVEKTDHNGNILLDKSNTTKKIDGLAAGINAHTRAMTHYNQDDGINISNYAEDEMLDKLWGEDN</sequence>
<feature type="domain" description="Terminase large subunit-like endonuclease" evidence="2">
    <location>
        <begin position="275"/>
        <end position="561"/>
    </location>
</feature>
<dbReference type="RefSeq" id="WP_209660471.1">
    <property type="nucleotide sequence ID" value="NZ_JAGGLI010000011.1"/>
</dbReference>
<keyword evidence="4" id="KW-1185">Reference proteome</keyword>
<feature type="domain" description="Terminase large subunit-like ATPase" evidence="1">
    <location>
        <begin position="92"/>
        <end position="268"/>
    </location>
</feature>
<dbReference type="Pfam" id="PF03354">
    <property type="entry name" value="TerL_ATPase"/>
    <property type="match status" value="1"/>
</dbReference>
<organism evidence="3 4">
    <name type="scientific">Acetoanaerobium pronyense</name>
    <dbReference type="NCBI Taxonomy" id="1482736"/>
    <lineage>
        <taxon>Bacteria</taxon>
        <taxon>Bacillati</taxon>
        <taxon>Bacillota</taxon>
        <taxon>Clostridia</taxon>
        <taxon>Peptostreptococcales</taxon>
        <taxon>Filifactoraceae</taxon>
        <taxon>Acetoanaerobium</taxon>
    </lineage>
</organism>
<reference evidence="3 4" key="1">
    <citation type="submission" date="2021-03" db="EMBL/GenBank/DDBJ databases">
        <title>Genomic Encyclopedia of Type Strains, Phase IV (KMG-IV): sequencing the most valuable type-strain genomes for metagenomic binning, comparative biology and taxonomic classification.</title>
        <authorList>
            <person name="Goeker M."/>
        </authorList>
    </citation>
    <scope>NUCLEOTIDE SEQUENCE [LARGE SCALE GENOMIC DNA]</scope>
    <source>
        <strain evidence="3 4">DSM 27512</strain>
    </source>
</reference>
<name>A0ABS4KI30_9FIRM</name>
<dbReference type="InterPro" id="IPR046461">
    <property type="entry name" value="TerL_ATPase"/>
</dbReference>
<dbReference type="InterPro" id="IPR046462">
    <property type="entry name" value="TerL_nuclease"/>
</dbReference>
<dbReference type="InterPro" id="IPR027417">
    <property type="entry name" value="P-loop_NTPase"/>
</dbReference>
<evidence type="ECO:0000313" key="3">
    <source>
        <dbReference type="EMBL" id="MBP2027410.1"/>
    </source>
</evidence>
<dbReference type="Proteomes" id="UP001314903">
    <property type="component" value="Unassembled WGS sequence"/>
</dbReference>
<dbReference type="EMBL" id="JAGGLI010000011">
    <property type="protein sequence ID" value="MBP2027410.1"/>
    <property type="molecule type" value="Genomic_DNA"/>
</dbReference>